<protein>
    <submittedName>
        <fullName evidence="2">Uncharacterized protein</fullName>
    </submittedName>
</protein>
<dbReference type="EMBL" id="MCNS01000003">
    <property type="protein sequence ID" value="OCX49686.1"/>
    <property type="molecule type" value="Genomic_DNA"/>
</dbReference>
<organism evidence="2 4">
    <name type="scientific">Limosilactobacillus reuteri</name>
    <name type="common">Lactobacillus reuteri</name>
    <dbReference type="NCBI Taxonomy" id="1598"/>
    <lineage>
        <taxon>Bacteria</taxon>
        <taxon>Bacillati</taxon>
        <taxon>Bacillota</taxon>
        <taxon>Bacilli</taxon>
        <taxon>Lactobacillales</taxon>
        <taxon>Lactobacillaceae</taxon>
        <taxon>Limosilactobacillus</taxon>
    </lineage>
</organism>
<dbReference type="AlphaFoldDB" id="A0A1C2GDZ4"/>
<evidence type="ECO:0000313" key="3">
    <source>
        <dbReference type="EMBL" id="PTV05300.1"/>
    </source>
</evidence>
<reference evidence="3" key="2">
    <citation type="journal article" date="2018" name="Genome Announc.">
        <title>Fifty-Six Draft Genome Sequences of 10 Lactobacillus Species from 22 Commercial Dietary Supplements.</title>
        <authorList>
            <person name="Gangiredla J."/>
            <person name="Barnaba T.J."/>
            <person name="Mammel M.K."/>
            <person name="Lacher D.W."/>
            <person name="Elkins C.A."/>
            <person name="Lampel K.A."/>
            <person name="Whitehouse C.A."/>
            <person name="Tartera C."/>
        </authorList>
    </citation>
    <scope>NUCLEOTIDE SEQUENCE</scope>
    <source>
        <strain evidence="3">DS12_10</strain>
    </source>
</reference>
<reference evidence="2 4" key="1">
    <citation type="submission" date="2016-08" db="EMBL/GenBank/DDBJ databases">
        <title>Probiotic bacterium isolated from chicken gut.</title>
        <authorList>
            <person name="Levy J.L."/>
            <person name="Hassan H.M."/>
            <person name="Mendoza M.A."/>
        </authorList>
    </citation>
    <scope>NUCLEOTIDE SEQUENCE [LARGE SCALE GENOMIC DNA]</scope>
    <source>
        <strain evidence="2 4">P43</strain>
    </source>
</reference>
<dbReference type="RefSeq" id="WP_066035423.1">
    <property type="nucleotide sequence ID" value="NZ_CP136906.1"/>
</dbReference>
<reference evidence="5" key="3">
    <citation type="submission" date="2018-04" db="EMBL/GenBank/DDBJ databases">
        <title>Draft Genome Sequences of 10 Lactobacillus Species from 22 Commercial Probiotic Products.</title>
        <authorList>
            <person name="Gangiredla J."/>
            <person name="Barnaba T.J."/>
            <person name="Mammel M.K."/>
            <person name="Lacher D.W."/>
            <person name="Elkins C.A."/>
            <person name="Lampel K.A."/>
            <person name="Whitehouse C.A."/>
            <person name="Tartera C."/>
        </authorList>
    </citation>
    <scope>NUCLEOTIDE SEQUENCE [LARGE SCALE GENOMIC DNA]</scope>
    <source>
        <strain evidence="5">DS12_10</strain>
    </source>
</reference>
<evidence type="ECO:0000313" key="4">
    <source>
        <dbReference type="Proteomes" id="UP000095141"/>
    </source>
</evidence>
<proteinExistence type="predicted"/>
<gene>
    <name evidence="2" type="ORF">BFD03_01845</name>
    <name evidence="3" type="ORF">DB325_00940</name>
</gene>
<dbReference type="Proteomes" id="UP000095141">
    <property type="component" value="Unassembled WGS sequence"/>
</dbReference>
<evidence type="ECO:0000313" key="5">
    <source>
        <dbReference type="Proteomes" id="UP000244083"/>
    </source>
</evidence>
<dbReference type="Proteomes" id="UP000244083">
    <property type="component" value="Unassembled WGS sequence"/>
</dbReference>
<evidence type="ECO:0000313" key="2">
    <source>
        <dbReference type="EMBL" id="OCX49686.1"/>
    </source>
</evidence>
<dbReference type="EMBL" id="QAZN01000001">
    <property type="protein sequence ID" value="PTV05300.1"/>
    <property type="molecule type" value="Genomic_DNA"/>
</dbReference>
<accession>A0A1C2GDZ4</accession>
<comment type="caution">
    <text evidence="2">The sequence shown here is derived from an EMBL/GenBank/DDBJ whole genome shotgun (WGS) entry which is preliminary data.</text>
</comment>
<evidence type="ECO:0000256" key="1">
    <source>
        <dbReference type="SAM" id="MobiDB-lite"/>
    </source>
</evidence>
<feature type="region of interest" description="Disordered" evidence="1">
    <location>
        <begin position="54"/>
        <end position="92"/>
    </location>
</feature>
<name>A0A1C2GDZ4_LIMRT</name>
<sequence length="92" mass="10756">MGYNLNIDTDNEGALQLAMQGQQIPSWVYENSQIAHENKRIRLVALQLEAVEEAQQKQRGQLQKQEKESKNNQSNKHQRHQAKKQKDDLLFE</sequence>